<dbReference type="AlphaFoldDB" id="A0A645HZG8"/>
<sequence>MAYHAIHNTLAHLGLTAAARPAAVTDTEALRLYQVVDRGHADDRFVRDWASFDRVHAGEVIGTRCGEAPVVADRDGYIVFPNPDARPGQEWFYLAKPSARV</sequence>
<gene>
    <name evidence="1" type="ORF">SDC9_191149</name>
</gene>
<evidence type="ECO:0000313" key="1">
    <source>
        <dbReference type="EMBL" id="MPN43589.1"/>
    </source>
</evidence>
<protein>
    <recommendedName>
        <fullName evidence="2">Succinylglutamate desuccinylase</fullName>
    </recommendedName>
</protein>
<reference evidence="1" key="1">
    <citation type="submission" date="2019-08" db="EMBL/GenBank/DDBJ databases">
        <authorList>
            <person name="Kucharzyk K."/>
            <person name="Murdoch R.W."/>
            <person name="Higgins S."/>
            <person name="Loffler F."/>
        </authorList>
    </citation>
    <scope>NUCLEOTIDE SEQUENCE</scope>
</reference>
<dbReference type="SUPFAM" id="SSF53187">
    <property type="entry name" value="Zn-dependent exopeptidases"/>
    <property type="match status" value="1"/>
</dbReference>
<proteinExistence type="predicted"/>
<accession>A0A645HZG8</accession>
<dbReference type="Gene3D" id="3.40.630.10">
    <property type="entry name" value="Zn peptidases"/>
    <property type="match status" value="1"/>
</dbReference>
<organism evidence="1">
    <name type="scientific">bioreactor metagenome</name>
    <dbReference type="NCBI Taxonomy" id="1076179"/>
    <lineage>
        <taxon>unclassified sequences</taxon>
        <taxon>metagenomes</taxon>
        <taxon>ecological metagenomes</taxon>
    </lineage>
</organism>
<evidence type="ECO:0008006" key="2">
    <source>
        <dbReference type="Google" id="ProtNLM"/>
    </source>
</evidence>
<name>A0A645HZG8_9ZZZZ</name>
<dbReference type="EMBL" id="VSSQ01102085">
    <property type="protein sequence ID" value="MPN43589.1"/>
    <property type="molecule type" value="Genomic_DNA"/>
</dbReference>
<comment type="caution">
    <text evidence="1">The sequence shown here is derived from an EMBL/GenBank/DDBJ whole genome shotgun (WGS) entry which is preliminary data.</text>
</comment>